<evidence type="ECO:0000313" key="13">
    <source>
        <dbReference type="WBParaSite" id="TCLT_0000230101-mRNA-1"/>
    </source>
</evidence>
<dbReference type="STRING" id="103827.A0A0N5CQ01"/>
<dbReference type="OMA" id="FRFEAIN"/>
<feature type="domain" description="Homeobox" evidence="10">
    <location>
        <begin position="50"/>
        <end position="110"/>
    </location>
</feature>
<dbReference type="PROSITE" id="PS50071">
    <property type="entry name" value="HOMEOBOX_2"/>
    <property type="match status" value="1"/>
</dbReference>
<dbReference type="EMBL" id="UYYF01000443">
    <property type="protein sequence ID" value="VDM98190.1"/>
    <property type="molecule type" value="Genomic_DNA"/>
</dbReference>
<feature type="region of interest" description="Disordered" evidence="9">
    <location>
        <begin position="33"/>
        <end position="52"/>
    </location>
</feature>
<dbReference type="CDD" id="cd00086">
    <property type="entry name" value="homeodomain"/>
    <property type="match status" value="1"/>
</dbReference>
<dbReference type="WBParaSite" id="TCLT_0000230101-mRNA-1">
    <property type="protein sequence ID" value="TCLT_0000230101-mRNA-1"/>
    <property type="gene ID" value="TCLT_0000230101"/>
</dbReference>
<evidence type="ECO:0000256" key="9">
    <source>
        <dbReference type="SAM" id="MobiDB-lite"/>
    </source>
</evidence>
<dbReference type="GO" id="GO:0030154">
    <property type="term" value="P:cell differentiation"/>
    <property type="evidence" value="ECO:0007669"/>
    <property type="project" value="TreeGrafter"/>
</dbReference>
<dbReference type="InterPro" id="IPR001356">
    <property type="entry name" value="HD"/>
</dbReference>
<dbReference type="PRINTS" id="PR00024">
    <property type="entry name" value="HOMEOBOX"/>
</dbReference>
<sequence>LQFVLKIKNINETIAFNLSPNFRKKEIKEGTDVMNENETVNEDEDEQGKKKRRKRRILFTKAQTFELERRFRTQRYLSALEREQLAMQIRLTPTQVKIWFQNHRYKTKKTYEDKGMNGTLISGHMPMAPSATNFAHSKRIPVQMLVQDGKPCPADFVTNTCSTPSALSASFAPNANYFAPANSILPATSHYYMPNGWAW</sequence>
<comment type="subcellular location">
    <subcellularLocation>
        <location evidence="1 7 8">Nucleus</location>
    </subcellularLocation>
</comment>
<evidence type="ECO:0000256" key="1">
    <source>
        <dbReference type="ARBA" id="ARBA00004123"/>
    </source>
</evidence>
<evidence type="ECO:0000259" key="10">
    <source>
        <dbReference type="PROSITE" id="PS50071"/>
    </source>
</evidence>
<dbReference type="PANTHER" id="PTHR24340:SF82">
    <property type="entry name" value="HOMEOBOX PROTEIN VND"/>
    <property type="match status" value="1"/>
</dbReference>
<gene>
    <name evidence="11" type="ORF">TCLT_LOCUS2302</name>
</gene>
<dbReference type="InterPro" id="IPR020479">
    <property type="entry name" value="HD_metazoa"/>
</dbReference>
<keyword evidence="5 7" id="KW-0371">Homeobox</keyword>
<dbReference type="PANTHER" id="PTHR24340">
    <property type="entry name" value="HOMEOBOX PROTEIN NKX"/>
    <property type="match status" value="1"/>
</dbReference>
<evidence type="ECO:0000313" key="12">
    <source>
        <dbReference type="Proteomes" id="UP000276776"/>
    </source>
</evidence>
<dbReference type="InterPro" id="IPR009057">
    <property type="entry name" value="Homeodomain-like_sf"/>
</dbReference>
<dbReference type="InterPro" id="IPR017970">
    <property type="entry name" value="Homeobox_CS"/>
</dbReference>
<reference evidence="11 12" key="2">
    <citation type="submission" date="2018-11" db="EMBL/GenBank/DDBJ databases">
        <authorList>
            <consortium name="Pathogen Informatics"/>
        </authorList>
    </citation>
    <scope>NUCLEOTIDE SEQUENCE [LARGE SCALE GENOMIC DNA]</scope>
</reference>
<dbReference type="OrthoDB" id="3137333at2759"/>
<keyword evidence="6 7" id="KW-0539">Nucleus</keyword>
<reference evidence="13" key="1">
    <citation type="submission" date="2017-02" db="UniProtKB">
        <authorList>
            <consortium name="WormBaseParasite"/>
        </authorList>
    </citation>
    <scope>IDENTIFICATION</scope>
</reference>
<organism evidence="13">
    <name type="scientific">Thelazia callipaeda</name>
    <name type="common">Oriental eyeworm</name>
    <name type="synonym">Parasitic nematode</name>
    <dbReference type="NCBI Taxonomy" id="103827"/>
    <lineage>
        <taxon>Eukaryota</taxon>
        <taxon>Metazoa</taxon>
        <taxon>Ecdysozoa</taxon>
        <taxon>Nematoda</taxon>
        <taxon>Chromadorea</taxon>
        <taxon>Rhabditida</taxon>
        <taxon>Spirurina</taxon>
        <taxon>Spiruromorpha</taxon>
        <taxon>Thelazioidea</taxon>
        <taxon>Thelaziidae</taxon>
        <taxon>Thelazia</taxon>
    </lineage>
</organism>
<dbReference type="Proteomes" id="UP000276776">
    <property type="component" value="Unassembled WGS sequence"/>
</dbReference>
<dbReference type="PROSITE" id="PS00027">
    <property type="entry name" value="HOMEOBOX_1"/>
    <property type="match status" value="1"/>
</dbReference>
<keyword evidence="12" id="KW-1185">Reference proteome</keyword>
<dbReference type="Pfam" id="PF00046">
    <property type="entry name" value="Homeodomain"/>
    <property type="match status" value="1"/>
</dbReference>
<evidence type="ECO:0000313" key="11">
    <source>
        <dbReference type="EMBL" id="VDM98190.1"/>
    </source>
</evidence>
<protein>
    <submittedName>
        <fullName evidence="13">Homeobox domain-containing protein</fullName>
    </submittedName>
</protein>
<evidence type="ECO:0000256" key="7">
    <source>
        <dbReference type="PROSITE-ProRule" id="PRU00108"/>
    </source>
</evidence>
<evidence type="ECO:0000256" key="5">
    <source>
        <dbReference type="ARBA" id="ARBA00023155"/>
    </source>
</evidence>
<evidence type="ECO:0000256" key="2">
    <source>
        <dbReference type="ARBA" id="ARBA00005661"/>
    </source>
</evidence>
<dbReference type="AlphaFoldDB" id="A0A0N5CQ01"/>
<keyword evidence="4 7" id="KW-0238">DNA-binding</keyword>
<proteinExistence type="inferred from homology"/>
<dbReference type="GO" id="GO:0000978">
    <property type="term" value="F:RNA polymerase II cis-regulatory region sequence-specific DNA binding"/>
    <property type="evidence" value="ECO:0007669"/>
    <property type="project" value="TreeGrafter"/>
</dbReference>
<dbReference type="GO" id="GO:0000981">
    <property type="term" value="F:DNA-binding transcription factor activity, RNA polymerase II-specific"/>
    <property type="evidence" value="ECO:0007669"/>
    <property type="project" value="InterPro"/>
</dbReference>
<keyword evidence="3" id="KW-0217">Developmental protein</keyword>
<dbReference type="Gene3D" id="1.10.10.60">
    <property type="entry name" value="Homeodomain-like"/>
    <property type="match status" value="1"/>
</dbReference>
<evidence type="ECO:0000256" key="8">
    <source>
        <dbReference type="RuleBase" id="RU000682"/>
    </source>
</evidence>
<feature type="DNA-binding region" description="Homeobox" evidence="7">
    <location>
        <begin position="52"/>
        <end position="111"/>
    </location>
</feature>
<accession>A0A0N5CQ01</accession>
<name>A0A0N5CQ01_THECL</name>
<dbReference type="SMART" id="SM00389">
    <property type="entry name" value="HOX"/>
    <property type="match status" value="1"/>
</dbReference>
<dbReference type="InterPro" id="IPR050394">
    <property type="entry name" value="Homeobox_NK-like"/>
</dbReference>
<dbReference type="GO" id="GO:0005634">
    <property type="term" value="C:nucleus"/>
    <property type="evidence" value="ECO:0007669"/>
    <property type="project" value="UniProtKB-SubCell"/>
</dbReference>
<evidence type="ECO:0000256" key="6">
    <source>
        <dbReference type="ARBA" id="ARBA00023242"/>
    </source>
</evidence>
<comment type="similarity">
    <text evidence="2">Belongs to the NK-2 homeobox family.</text>
</comment>
<evidence type="ECO:0000256" key="4">
    <source>
        <dbReference type="ARBA" id="ARBA00023125"/>
    </source>
</evidence>
<dbReference type="FunFam" id="1.10.10.60:FF:000101">
    <property type="entry name" value="NK2 homeobox 8"/>
    <property type="match status" value="1"/>
</dbReference>
<dbReference type="SUPFAM" id="SSF46689">
    <property type="entry name" value="Homeodomain-like"/>
    <property type="match status" value="1"/>
</dbReference>
<evidence type="ECO:0000256" key="3">
    <source>
        <dbReference type="ARBA" id="ARBA00022473"/>
    </source>
</evidence>